<reference evidence="3 4" key="1">
    <citation type="submission" date="2020-06" db="EMBL/GenBank/DDBJ databases">
        <authorList>
            <person name="Li R."/>
            <person name="Bekaert M."/>
        </authorList>
    </citation>
    <scope>NUCLEOTIDE SEQUENCE [LARGE SCALE GENOMIC DNA]</scope>
    <source>
        <strain evidence="4">wild</strain>
    </source>
</reference>
<feature type="compositionally biased region" description="Basic and acidic residues" evidence="2">
    <location>
        <begin position="478"/>
        <end position="489"/>
    </location>
</feature>
<name>A0A6J8DBU2_MYTCO</name>
<feature type="coiled-coil region" evidence="1">
    <location>
        <begin position="19"/>
        <end position="50"/>
    </location>
</feature>
<dbReference type="GO" id="GO:2001224">
    <property type="term" value="P:positive regulation of neuron migration"/>
    <property type="evidence" value="ECO:0007669"/>
    <property type="project" value="TreeGrafter"/>
</dbReference>
<feature type="compositionally biased region" description="Polar residues" evidence="2">
    <location>
        <begin position="407"/>
        <end position="418"/>
    </location>
</feature>
<dbReference type="PANTHER" id="PTHR46606:SF5">
    <property type="entry name" value="SHOOTIN-1"/>
    <property type="match status" value="1"/>
</dbReference>
<protein>
    <submittedName>
        <fullName evidence="3">Uncharacterized protein</fullName>
    </submittedName>
</protein>
<feature type="region of interest" description="Disordered" evidence="2">
    <location>
        <begin position="344"/>
        <end position="489"/>
    </location>
</feature>
<dbReference type="PANTHER" id="PTHR46606">
    <property type="entry name" value="SHOOTIN-1"/>
    <property type="match status" value="1"/>
</dbReference>
<sequence>MENLDCTNCSQLKQIKALSRQVLKKYDELLQKYKENEDQYNEVVERLKEREGMLEDMKKLIEPAMSEHERLMVKYDIEIGCRNEAENVARKMTFQNKALKRQSQALLDHIGKIDITQIPAEILEEPTEVDNDSYKEYTDKLNTTIQDLEEKVSYYATALAGSREELSTEREDNIRLKKKNDNLKQSLRQTENTLLQYQNAMVELTSMSESAYEEYEDLKNKCEIEANKRSETEKVMLKIKAQNEAMKTQSTILLSNVANDQQLTNALCEVEELKTDKTNLEQQVDDLQKELESLSDAKTIEELETEKSNLSSQVDDLTQKVTNYENIYAKLETQYKELEGKLELALRPPPPPPPPLPPPPPTAQSKGFLSKIGSKKKRANMPNQANAADFDQQSYGQALDEMMKRINSGNALSKTLRSTRPRPSASKTEQSGAMKELHSVLNRYKKSHDESDGAPKDSVSSIDPNSELSKVFNRVKKASKDATNDVFTK</sequence>
<gene>
    <name evidence="3" type="ORF">MCOR_38567</name>
</gene>
<dbReference type="GO" id="GO:0031252">
    <property type="term" value="C:cell leading edge"/>
    <property type="evidence" value="ECO:0007669"/>
    <property type="project" value="TreeGrafter"/>
</dbReference>
<dbReference type="GO" id="GO:0044295">
    <property type="term" value="C:axonal growth cone"/>
    <property type="evidence" value="ECO:0007669"/>
    <property type="project" value="TreeGrafter"/>
</dbReference>
<evidence type="ECO:0000313" key="3">
    <source>
        <dbReference type="EMBL" id="CAC5404822.1"/>
    </source>
</evidence>
<feature type="compositionally biased region" description="Polar residues" evidence="2">
    <location>
        <begin position="458"/>
        <end position="468"/>
    </location>
</feature>
<dbReference type="InterPro" id="IPR024849">
    <property type="entry name" value="Shootin-1"/>
</dbReference>
<proteinExistence type="predicted"/>
<evidence type="ECO:0000256" key="1">
    <source>
        <dbReference type="SAM" id="Coils"/>
    </source>
</evidence>
<dbReference type="OrthoDB" id="6111338at2759"/>
<dbReference type="Gene3D" id="1.20.5.340">
    <property type="match status" value="1"/>
</dbReference>
<feature type="compositionally biased region" description="Pro residues" evidence="2">
    <location>
        <begin position="347"/>
        <end position="362"/>
    </location>
</feature>
<accession>A0A6J8DBU2</accession>
<organism evidence="3 4">
    <name type="scientific">Mytilus coruscus</name>
    <name type="common">Sea mussel</name>
    <dbReference type="NCBI Taxonomy" id="42192"/>
    <lineage>
        <taxon>Eukaryota</taxon>
        <taxon>Metazoa</taxon>
        <taxon>Spiralia</taxon>
        <taxon>Lophotrochozoa</taxon>
        <taxon>Mollusca</taxon>
        <taxon>Bivalvia</taxon>
        <taxon>Autobranchia</taxon>
        <taxon>Pteriomorphia</taxon>
        <taxon>Mytilida</taxon>
        <taxon>Mytiloidea</taxon>
        <taxon>Mytilidae</taxon>
        <taxon>Mytilinae</taxon>
        <taxon>Mytilus</taxon>
    </lineage>
</organism>
<feature type="compositionally biased region" description="Polar residues" evidence="2">
    <location>
        <begin position="381"/>
        <end position="396"/>
    </location>
</feature>
<keyword evidence="4" id="KW-1185">Reference proteome</keyword>
<dbReference type="AlphaFoldDB" id="A0A6J8DBU2"/>
<evidence type="ECO:0000313" key="4">
    <source>
        <dbReference type="Proteomes" id="UP000507470"/>
    </source>
</evidence>
<dbReference type="EMBL" id="CACVKT020007046">
    <property type="protein sequence ID" value="CAC5404822.1"/>
    <property type="molecule type" value="Genomic_DNA"/>
</dbReference>
<keyword evidence="1" id="KW-0175">Coiled coil</keyword>
<dbReference type="GO" id="GO:0048812">
    <property type="term" value="P:neuron projection morphogenesis"/>
    <property type="evidence" value="ECO:0007669"/>
    <property type="project" value="TreeGrafter"/>
</dbReference>
<feature type="coiled-coil region" evidence="1">
    <location>
        <begin position="263"/>
        <end position="341"/>
    </location>
</feature>
<evidence type="ECO:0000256" key="2">
    <source>
        <dbReference type="SAM" id="MobiDB-lite"/>
    </source>
</evidence>
<dbReference type="GO" id="GO:0005737">
    <property type="term" value="C:cytoplasm"/>
    <property type="evidence" value="ECO:0007669"/>
    <property type="project" value="TreeGrafter"/>
</dbReference>
<feature type="coiled-coil region" evidence="1">
    <location>
        <begin position="131"/>
        <end position="228"/>
    </location>
</feature>
<dbReference type="Proteomes" id="UP000507470">
    <property type="component" value="Unassembled WGS sequence"/>
</dbReference>